<dbReference type="Proteomes" id="UP000703269">
    <property type="component" value="Unassembled WGS sequence"/>
</dbReference>
<protein>
    <submittedName>
        <fullName evidence="1">Uncharacterized protein</fullName>
    </submittedName>
</protein>
<accession>A0A9P3FXL2</accession>
<organism evidence="1 2">
    <name type="scientific">Phanerochaete sordida</name>
    <dbReference type="NCBI Taxonomy" id="48140"/>
    <lineage>
        <taxon>Eukaryota</taxon>
        <taxon>Fungi</taxon>
        <taxon>Dikarya</taxon>
        <taxon>Basidiomycota</taxon>
        <taxon>Agaricomycotina</taxon>
        <taxon>Agaricomycetes</taxon>
        <taxon>Polyporales</taxon>
        <taxon>Phanerochaetaceae</taxon>
        <taxon>Phanerochaete</taxon>
    </lineage>
</organism>
<evidence type="ECO:0000313" key="1">
    <source>
        <dbReference type="EMBL" id="GJE84362.1"/>
    </source>
</evidence>
<comment type="caution">
    <text evidence="1">The sequence shown here is derived from an EMBL/GenBank/DDBJ whole genome shotgun (WGS) entry which is preliminary data.</text>
</comment>
<evidence type="ECO:0000313" key="2">
    <source>
        <dbReference type="Proteomes" id="UP000703269"/>
    </source>
</evidence>
<gene>
    <name evidence="1" type="ORF">PsYK624_004380</name>
</gene>
<sequence length="137" mass="15533">MFIDDASLAGICTRPVTAVGHESAAEPDRILVFHRVTDLRAHSELVKCMIDPAWTLIMTRRDDLDVADIRLVRRIARYLMLSSVASQYDGILRKLAHEAPERLYNRNKPATLLSEHHRARLSSSRAEGDLKAKFVKL</sequence>
<keyword evidence="2" id="KW-1185">Reference proteome</keyword>
<reference evidence="1 2" key="1">
    <citation type="submission" date="2021-08" db="EMBL/GenBank/DDBJ databases">
        <title>Draft Genome Sequence of Phanerochaete sordida strain YK-624.</title>
        <authorList>
            <person name="Mori T."/>
            <person name="Dohra H."/>
            <person name="Suzuki T."/>
            <person name="Kawagishi H."/>
            <person name="Hirai H."/>
        </authorList>
    </citation>
    <scope>NUCLEOTIDE SEQUENCE [LARGE SCALE GENOMIC DNA]</scope>
    <source>
        <strain evidence="1 2">YK-624</strain>
    </source>
</reference>
<dbReference type="AlphaFoldDB" id="A0A9P3FXL2"/>
<name>A0A9P3FXL2_9APHY</name>
<proteinExistence type="predicted"/>
<dbReference type="EMBL" id="BPQB01000001">
    <property type="protein sequence ID" value="GJE84362.1"/>
    <property type="molecule type" value="Genomic_DNA"/>
</dbReference>